<evidence type="ECO:0000313" key="4">
    <source>
        <dbReference type="Proteomes" id="UP000663880"/>
    </source>
</evidence>
<dbReference type="EMBL" id="CAJOBZ010000026">
    <property type="protein sequence ID" value="CAF4878280.1"/>
    <property type="molecule type" value="Genomic_DNA"/>
</dbReference>
<feature type="signal peptide" evidence="1">
    <location>
        <begin position="1"/>
        <end position="17"/>
    </location>
</feature>
<evidence type="ECO:0000256" key="1">
    <source>
        <dbReference type="SAM" id="SignalP"/>
    </source>
</evidence>
<accession>A0A821TXM0</accession>
<name>A0A821TXM0_9NEOP</name>
<reference evidence="3" key="1">
    <citation type="submission" date="2021-02" db="EMBL/GenBank/DDBJ databases">
        <authorList>
            <person name="Steward A R."/>
        </authorList>
    </citation>
    <scope>NUCLEOTIDE SEQUENCE</scope>
</reference>
<protein>
    <recommendedName>
        <fullName evidence="2">Chitin-binding type-4 domain-containing protein</fullName>
    </recommendedName>
</protein>
<sequence length="226" mass="24960">MLWHLLALSTLVVTVYGHGRVLQPPGRATMWRMGFKTPANYDDTGVNCGGFDRQYSVNDGKCGICGDAYDMDLPRPHENGGTYGQGVIVGEYESGQIIETIVEITAYHKGYWYFKLCPNPKMESNQECFDKYPLELEDGGLFYYPPKGGTYTARYRLPDGVSCAHCTLQWRYVAGNNWGVFSNGTQCIGCGNQETFGACSDISIAPLKYIVPEGGPLELDVASDDN</sequence>
<proteinExistence type="predicted"/>
<dbReference type="PANTHER" id="PTHR21113">
    <property type="entry name" value="AGAP001705-PA"/>
    <property type="match status" value="1"/>
</dbReference>
<feature type="chain" id="PRO_5032853637" description="Chitin-binding type-4 domain-containing protein" evidence="1">
    <location>
        <begin position="18"/>
        <end position="226"/>
    </location>
</feature>
<dbReference type="InterPro" id="IPR004302">
    <property type="entry name" value="Cellulose/chitin-bd_N"/>
</dbReference>
<dbReference type="OrthoDB" id="64893at2759"/>
<gene>
    <name evidence="3" type="ORF">PMACD_LOCUS9373</name>
</gene>
<evidence type="ECO:0000313" key="3">
    <source>
        <dbReference type="EMBL" id="CAF4878280.1"/>
    </source>
</evidence>
<keyword evidence="1" id="KW-0732">Signal</keyword>
<comment type="caution">
    <text evidence="3">The sequence shown here is derived from an EMBL/GenBank/DDBJ whole genome shotgun (WGS) entry which is preliminary data.</text>
</comment>
<dbReference type="AlphaFoldDB" id="A0A821TXM0"/>
<dbReference type="Proteomes" id="UP000663880">
    <property type="component" value="Unassembled WGS sequence"/>
</dbReference>
<evidence type="ECO:0000259" key="2">
    <source>
        <dbReference type="Pfam" id="PF03067"/>
    </source>
</evidence>
<feature type="domain" description="Chitin-binding type-4" evidence="2">
    <location>
        <begin position="18"/>
        <end position="202"/>
    </location>
</feature>
<dbReference type="Pfam" id="PF03067">
    <property type="entry name" value="LPMO_10"/>
    <property type="match status" value="1"/>
</dbReference>
<organism evidence="3 4">
    <name type="scientific">Pieris macdunnoughi</name>
    <dbReference type="NCBI Taxonomy" id="345717"/>
    <lineage>
        <taxon>Eukaryota</taxon>
        <taxon>Metazoa</taxon>
        <taxon>Ecdysozoa</taxon>
        <taxon>Arthropoda</taxon>
        <taxon>Hexapoda</taxon>
        <taxon>Insecta</taxon>
        <taxon>Pterygota</taxon>
        <taxon>Neoptera</taxon>
        <taxon>Endopterygota</taxon>
        <taxon>Lepidoptera</taxon>
        <taxon>Glossata</taxon>
        <taxon>Ditrysia</taxon>
        <taxon>Papilionoidea</taxon>
        <taxon>Pieridae</taxon>
        <taxon>Pierinae</taxon>
        <taxon>Pieris</taxon>
    </lineage>
</organism>
<dbReference type="PANTHER" id="PTHR21113:SF4">
    <property type="entry name" value="CHITIN-BINDING TYPE-4 DOMAIN-CONTAINING PROTEIN"/>
    <property type="match status" value="1"/>
</dbReference>
<keyword evidence="4" id="KW-1185">Reference proteome</keyword>